<accession>A0AAW5I3J0</accession>
<gene>
    <name evidence="1" type="ORF">NND11_14995</name>
</gene>
<proteinExistence type="predicted"/>
<name>A0AAW5I3J0_9BACT</name>
<dbReference type="Proteomes" id="UP001206014">
    <property type="component" value="Unassembled WGS sequence"/>
</dbReference>
<comment type="caution">
    <text evidence="1">The sequence shown here is derived from an EMBL/GenBank/DDBJ whole genome shotgun (WGS) entry which is preliminary data.</text>
</comment>
<sequence length="91" mass="10796">MRKEKYVDGLLYELKNPEFDANGQIVSSEIYAQSRSWNSYSDSSERMMNRICHHLDPNLIPDYSPLNEHLGTDCERKQFVRELLFRVARKD</sequence>
<evidence type="ECO:0000313" key="2">
    <source>
        <dbReference type="Proteomes" id="UP001206014"/>
    </source>
</evidence>
<reference evidence="1" key="1">
    <citation type="submission" date="2022-07" db="EMBL/GenBank/DDBJ databases">
        <title>Prevotella copri.</title>
        <authorList>
            <person name="Yang C."/>
        </authorList>
    </citation>
    <scope>NUCLEOTIDE SEQUENCE</scope>
    <source>
        <strain evidence="1">HF88</strain>
    </source>
</reference>
<dbReference type="AlphaFoldDB" id="A0AAW5I3J0"/>
<protein>
    <submittedName>
        <fullName evidence="1">Uncharacterized protein</fullName>
    </submittedName>
</protein>
<dbReference type="RefSeq" id="WP_234564888.1">
    <property type="nucleotide sequence ID" value="NZ_JAJTTD010000035.1"/>
</dbReference>
<dbReference type="EMBL" id="JANDXR010000030">
    <property type="protein sequence ID" value="MCP9502821.1"/>
    <property type="molecule type" value="Genomic_DNA"/>
</dbReference>
<organism evidence="1 2">
    <name type="scientific">Segatella copri</name>
    <dbReference type="NCBI Taxonomy" id="165179"/>
    <lineage>
        <taxon>Bacteria</taxon>
        <taxon>Pseudomonadati</taxon>
        <taxon>Bacteroidota</taxon>
        <taxon>Bacteroidia</taxon>
        <taxon>Bacteroidales</taxon>
        <taxon>Prevotellaceae</taxon>
        <taxon>Segatella</taxon>
    </lineage>
</organism>
<evidence type="ECO:0000313" key="1">
    <source>
        <dbReference type="EMBL" id="MCP9502821.1"/>
    </source>
</evidence>